<dbReference type="GO" id="GO:0006351">
    <property type="term" value="P:DNA-templated transcription"/>
    <property type="evidence" value="ECO:0007669"/>
    <property type="project" value="TreeGrafter"/>
</dbReference>
<keyword evidence="2" id="KW-0805">Transcription regulation</keyword>
<accession>A0A0K1Q3Z4</accession>
<keyword evidence="4" id="KW-0804">Transcription</keyword>
<dbReference type="GO" id="GO:0003700">
    <property type="term" value="F:DNA-binding transcription factor activity"/>
    <property type="evidence" value="ECO:0007669"/>
    <property type="project" value="InterPro"/>
</dbReference>
<protein>
    <submittedName>
        <fullName evidence="6">Transcriptional regulator, LysR family</fullName>
    </submittedName>
</protein>
<dbReference type="InterPro" id="IPR036390">
    <property type="entry name" value="WH_DNA-bd_sf"/>
</dbReference>
<evidence type="ECO:0000256" key="3">
    <source>
        <dbReference type="ARBA" id="ARBA00023125"/>
    </source>
</evidence>
<dbReference type="Pfam" id="PF03466">
    <property type="entry name" value="LysR_substrate"/>
    <property type="match status" value="1"/>
</dbReference>
<dbReference type="InterPro" id="IPR058163">
    <property type="entry name" value="LysR-type_TF_proteobact-type"/>
</dbReference>
<gene>
    <name evidence="6" type="ORF">AKJ09_07219</name>
</gene>
<dbReference type="PANTHER" id="PTHR30537">
    <property type="entry name" value="HTH-TYPE TRANSCRIPTIONAL REGULATOR"/>
    <property type="match status" value="1"/>
</dbReference>
<keyword evidence="3" id="KW-0238">DNA-binding</keyword>
<proteinExistence type="inferred from homology"/>
<keyword evidence="7" id="KW-1185">Reference proteome</keyword>
<evidence type="ECO:0000256" key="2">
    <source>
        <dbReference type="ARBA" id="ARBA00023015"/>
    </source>
</evidence>
<dbReference type="Gene3D" id="1.10.10.10">
    <property type="entry name" value="Winged helix-like DNA-binding domain superfamily/Winged helix DNA-binding domain"/>
    <property type="match status" value="1"/>
</dbReference>
<dbReference type="SUPFAM" id="SSF53850">
    <property type="entry name" value="Periplasmic binding protein-like II"/>
    <property type="match status" value="1"/>
</dbReference>
<dbReference type="AlphaFoldDB" id="A0A0K1Q3Z4"/>
<dbReference type="KEGG" id="llu:AKJ09_07219"/>
<dbReference type="OrthoDB" id="5416547at2"/>
<dbReference type="SUPFAM" id="SSF46785">
    <property type="entry name" value="Winged helix' DNA-binding domain"/>
    <property type="match status" value="1"/>
</dbReference>
<evidence type="ECO:0000256" key="1">
    <source>
        <dbReference type="ARBA" id="ARBA00009437"/>
    </source>
</evidence>
<dbReference type="PATRIC" id="fig|1391654.3.peg.7330"/>
<dbReference type="PROSITE" id="PS50931">
    <property type="entry name" value="HTH_LYSR"/>
    <property type="match status" value="1"/>
</dbReference>
<dbReference type="RefSeq" id="WP_146651829.1">
    <property type="nucleotide sequence ID" value="NZ_CP012333.1"/>
</dbReference>
<dbReference type="FunFam" id="1.10.10.10:FF:000001">
    <property type="entry name" value="LysR family transcriptional regulator"/>
    <property type="match status" value="1"/>
</dbReference>
<dbReference type="PANTHER" id="PTHR30537:SF72">
    <property type="entry name" value="LYSR FAMILY TRANSCRIPTIONAL REGULATOR"/>
    <property type="match status" value="1"/>
</dbReference>
<name>A0A0K1Q3Z4_9BACT</name>
<evidence type="ECO:0000259" key="5">
    <source>
        <dbReference type="PROSITE" id="PS50931"/>
    </source>
</evidence>
<dbReference type="STRING" id="1391654.AKJ09_07219"/>
<evidence type="ECO:0000313" key="7">
    <source>
        <dbReference type="Proteomes" id="UP000064967"/>
    </source>
</evidence>
<sequence length="302" mass="33695">MDGFNDLNAFVQAAMTRSFVEAGRRLGISASAVGKTIARLEQHFGARLFHRTTRSISLTEDGARLLVRCERILAELEGAEHDFARGEDTPRGRLRIALPMASPFFSPLLADFSRIYPHVELDVEFSDTLVDVVRDGFDVVIRTGAAPDSRLSSRKLAPFRHVVVGAPRYFAEQPVPSSPSELNAHRLLFYRKPHTGKLEPWPFASDVLPASFGARGSLVVNSIDALVVMTIEGRGLSSIPDYLIENELRDGRLIRTLDSHIVGANAFRLLWPPTTHLPPKVRAFIDFFTTKLSPKPTRRTRR</sequence>
<dbReference type="Proteomes" id="UP000064967">
    <property type="component" value="Chromosome"/>
</dbReference>
<dbReference type="Pfam" id="PF00126">
    <property type="entry name" value="HTH_1"/>
    <property type="match status" value="1"/>
</dbReference>
<comment type="similarity">
    <text evidence="1">Belongs to the LysR transcriptional regulatory family.</text>
</comment>
<dbReference type="InterPro" id="IPR000847">
    <property type="entry name" value="LysR_HTH_N"/>
</dbReference>
<evidence type="ECO:0000313" key="6">
    <source>
        <dbReference type="EMBL" id="AKV00556.1"/>
    </source>
</evidence>
<reference evidence="6 7" key="1">
    <citation type="submission" date="2015-08" db="EMBL/GenBank/DDBJ databases">
        <authorList>
            <person name="Babu N.S."/>
            <person name="Beckwith C.J."/>
            <person name="Beseler K.G."/>
            <person name="Brison A."/>
            <person name="Carone J.V."/>
            <person name="Caskin T.P."/>
            <person name="Diamond M."/>
            <person name="Durham M.E."/>
            <person name="Foxe J.M."/>
            <person name="Go M."/>
            <person name="Henderson B.A."/>
            <person name="Jones I.B."/>
            <person name="McGettigan J.A."/>
            <person name="Micheletti S.J."/>
            <person name="Nasrallah M.E."/>
            <person name="Ortiz D."/>
            <person name="Piller C.R."/>
            <person name="Privatt S.R."/>
            <person name="Schneider S.L."/>
            <person name="Sharp S."/>
            <person name="Smith T.C."/>
            <person name="Stanton J.D."/>
            <person name="Ullery H.E."/>
            <person name="Wilson R.J."/>
            <person name="Serrano M.G."/>
            <person name="Buck G."/>
            <person name="Lee V."/>
            <person name="Wang Y."/>
            <person name="Carvalho R."/>
            <person name="Voegtly L."/>
            <person name="Shi R."/>
            <person name="Duckworth R."/>
            <person name="Johnson A."/>
            <person name="Loviza R."/>
            <person name="Walstead R."/>
            <person name="Shah Z."/>
            <person name="Kiflezghi M."/>
            <person name="Wade K."/>
            <person name="Ball S.L."/>
            <person name="Bradley K.W."/>
            <person name="Asai D.J."/>
            <person name="Bowman C.A."/>
            <person name="Russell D.A."/>
            <person name="Pope W.H."/>
            <person name="Jacobs-Sera D."/>
            <person name="Hendrix R.W."/>
            <person name="Hatfull G.F."/>
        </authorList>
    </citation>
    <scope>NUCLEOTIDE SEQUENCE [LARGE SCALE GENOMIC DNA]</scope>
    <source>
        <strain evidence="6 7">DSM 27648</strain>
    </source>
</reference>
<dbReference type="Gene3D" id="3.40.190.290">
    <property type="match status" value="1"/>
</dbReference>
<dbReference type="InterPro" id="IPR036388">
    <property type="entry name" value="WH-like_DNA-bd_sf"/>
</dbReference>
<evidence type="ECO:0000256" key="4">
    <source>
        <dbReference type="ARBA" id="ARBA00023163"/>
    </source>
</evidence>
<organism evidence="6 7">
    <name type="scientific">Labilithrix luteola</name>
    <dbReference type="NCBI Taxonomy" id="1391654"/>
    <lineage>
        <taxon>Bacteria</taxon>
        <taxon>Pseudomonadati</taxon>
        <taxon>Myxococcota</taxon>
        <taxon>Polyangia</taxon>
        <taxon>Polyangiales</taxon>
        <taxon>Labilitrichaceae</taxon>
        <taxon>Labilithrix</taxon>
    </lineage>
</organism>
<feature type="domain" description="HTH lysR-type" evidence="5">
    <location>
        <begin position="1"/>
        <end position="59"/>
    </location>
</feature>
<dbReference type="GO" id="GO:0043565">
    <property type="term" value="F:sequence-specific DNA binding"/>
    <property type="evidence" value="ECO:0007669"/>
    <property type="project" value="TreeGrafter"/>
</dbReference>
<dbReference type="InterPro" id="IPR005119">
    <property type="entry name" value="LysR_subst-bd"/>
</dbReference>
<dbReference type="EMBL" id="CP012333">
    <property type="protein sequence ID" value="AKV00556.1"/>
    <property type="molecule type" value="Genomic_DNA"/>
</dbReference>